<dbReference type="PANTHER" id="PTHR33946">
    <property type="match status" value="1"/>
</dbReference>
<evidence type="ECO:0000259" key="4">
    <source>
        <dbReference type="PROSITE" id="PS50948"/>
    </source>
</evidence>
<feature type="domain" description="Apple" evidence="4">
    <location>
        <begin position="113"/>
        <end position="197"/>
    </location>
</feature>
<keyword evidence="6" id="KW-1185">Reference proteome</keyword>
<evidence type="ECO:0000256" key="1">
    <source>
        <dbReference type="ARBA" id="ARBA00022737"/>
    </source>
</evidence>
<dbReference type="SUPFAM" id="SSF57414">
    <property type="entry name" value="Hairpin loop containing domain-like"/>
    <property type="match status" value="3"/>
</dbReference>
<organism evidence="5 6">
    <name type="scientific">Aldrovandia affinis</name>
    <dbReference type="NCBI Taxonomy" id="143900"/>
    <lineage>
        <taxon>Eukaryota</taxon>
        <taxon>Metazoa</taxon>
        <taxon>Chordata</taxon>
        <taxon>Craniata</taxon>
        <taxon>Vertebrata</taxon>
        <taxon>Euteleostomi</taxon>
        <taxon>Actinopterygii</taxon>
        <taxon>Neopterygii</taxon>
        <taxon>Teleostei</taxon>
        <taxon>Notacanthiformes</taxon>
        <taxon>Halosauridae</taxon>
        <taxon>Aldrovandia</taxon>
    </lineage>
</organism>
<feature type="domain" description="Apple" evidence="4">
    <location>
        <begin position="654"/>
        <end position="738"/>
    </location>
</feature>
<dbReference type="GO" id="GO:0006508">
    <property type="term" value="P:proteolysis"/>
    <property type="evidence" value="ECO:0007669"/>
    <property type="project" value="InterPro"/>
</dbReference>
<accession>A0AAD7RNU5</accession>
<dbReference type="Pfam" id="PF00024">
    <property type="entry name" value="PAN_1"/>
    <property type="match status" value="8"/>
</dbReference>
<proteinExistence type="predicted"/>
<gene>
    <name evidence="5" type="ORF">AAFF_G00155910</name>
</gene>
<protein>
    <recommendedName>
        <fullName evidence="4">Apple domain-containing protein</fullName>
    </recommendedName>
</protein>
<comment type="caution">
    <text evidence="5">The sequence shown here is derived from an EMBL/GenBank/DDBJ whole genome shotgun (WGS) entry which is preliminary data.</text>
</comment>
<feature type="domain" description="Apple" evidence="4">
    <location>
        <begin position="287"/>
        <end position="371"/>
    </location>
</feature>
<dbReference type="AlphaFoldDB" id="A0AAD7RNU5"/>
<sequence>MRVCLLLLCLASLWGDSLSEECVRELLVDVDFPGSDALQILSPGALHCQLACTQHHSCLFFTFVRPDWTRDKRQFYCYLKHTTSGKPVTIKTLNGVTSGYSLKPCKDRSSQTCLSTVYENVDFTGADYTYLFTTNYKDCQTACTKDSSCQFFTFLNQDFATPKYRNKCYLKHRRVFPSPPRVNSLKGVTSGFSHRVCGRTTDTADCPHNFLTNTNFPGNDFEQVRAPSPEYCHFLCNIHPRCTFYSYKRESLLCFLKHNVDERPYDSQTGVTSGTPTRFCELSKGNCPYEIHEDIDFQGFDRRYVMLDDPQSCLETCNSDPDCQFYTYVHNSYSDRVHRRRCYLKQVITVPVPPKVVTMQGVVSGFHQRDCPQSRGQDRTIVPSDPECVSELLVDVDFPGTDRVQILSPDALHCQLACTQHHDCAFFTFVRPDWTRDKRQFYCYLKHTTSGKPVTIKTLNGVTSGYSLKLCKDRSSQTCLSTVYENVDFTGADYTFLFTANYKDCQTACTKDSSCQFFTFLNQDFPMPKYRNKCCLKHRRVFPSPPRVNSLNDVVSGFSHRVCSGRTTDTADCPHNFLNNTNFPGNDLEAVRAPSPEYCHFLCNIHPHCTFYSYEREGLSCNLKHNVNERHYISQQGVTSGTPTRFCELSKGNCPYVTYENIDFQGFEARYVTLESPQSCQKACNKDPDCQFYAYVYPSFFNAVQRKLCYLKQVITVPVPPKVVTMQGVVSGFHKRGCPQSRGQDGTG</sequence>
<dbReference type="EMBL" id="JAINUG010000210">
    <property type="protein sequence ID" value="KAJ8387490.1"/>
    <property type="molecule type" value="Genomic_DNA"/>
</dbReference>
<dbReference type="Gene3D" id="3.50.4.10">
    <property type="entry name" value="Hepatocyte Growth Factor"/>
    <property type="match status" value="8"/>
</dbReference>
<dbReference type="PROSITE" id="PS50948">
    <property type="entry name" value="PAN"/>
    <property type="match status" value="7"/>
</dbReference>
<evidence type="ECO:0000313" key="5">
    <source>
        <dbReference type="EMBL" id="KAJ8387490.1"/>
    </source>
</evidence>
<reference evidence="5" key="1">
    <citation type="journal article" date="2023" name="Science">
        <title>Genome structures resolve the early diversification of teleost fishes.</title>
        <authorList>
            <person name="Parey E."/>
            <person name="Louis A."/>
            <person name="Montfort J."/>
            <person name="Bouchez O."/>
            <person name="Roques C."/>
            <person name="Iampietro C."/>
            <person name="Lluch J."/>
            <person name="Castinel A."/>
            <person name="Donnadieu C."/>
            <person name="Desvignes T."/>
            <person name="Floi Bucao C."/>
            <person name="Jouanno E."/>
            <person name="Wen M."/>
            <person name="Mejri S."/>
            <person name="Dirks R."/>
            <person name="Jansen H."/>
            <person name="Henkel C."/>
            <person name="Chen W.J."/>
            <person name="Zahm M."/>
            <person name="Cabau C."/>
            <person name="Klopp C."/>
            <person name="Thompson A.W."/>
            <person name="Robinson-Rechavi M."/>
            <person name="Braasch I."/>
            <person name="Lecointre G."/>
            <person name="Bobe J."/>
            <person name="Postlethwait J.H."/>
            <person name="Berthelot C."/>
            <person name="Roest Crollius H."/>
            <person name="Guiguen Y."/>
        </authorList>
    </citation>
    <scope>NUCLEOTIDE SEQUENCE</scope>
    <source>
        <strain evidence="5">NC1722</strain>
    </source>
</reference>
<evidence type="ECO:0000313" key="6">
    <source>
        <dbReference type="Proteomes" id="UP001221898"/>
    </source>
</evidence>
<dbReference type="GO" id="GO:0005576">
    <property type="term" value="C:extracellular region"/>
    <property type="evidence" value="ECO:0007669"/>
    <property type="project" value="InterPro"/>
</dbReference>
<feature type="domain" description="Apple" evidence="4">
    <location>
        <begin position="388"/>
        <end position="471"/>
    </location>
</feature>
<keyword evidence="3" id="KW-0732">Signal</keyword>
<dbReference type="InterPro" id="IPR003609">
    <property type="entry name" value="Pan_app"/>
</dbReference>
<feature type="chain" id="PRO_5042104266" description="Apple domain-containing protein" evidence="3">
    <location>
        <begin position="20"/>
        <end position="748"/>
    </location>
</feature>
<keyword evidence="2" id="KW-1015">Disulfide bond</keyword>
<keyword evidence="1" id="KW-0677">Repeat</keyword>
<dbReference type="PRINTS" id="PR00005">
    <property type="entry name" value="APPLEDOMAIN"/>
</dbReference>
<dbReference type="InterPro" id="IPR000177">
    <property type="entry name" value="Apple"/>
</dbReference>
<name>A0AAD7RNU5_9TELE</name>
<feature type="domain" description="Apple" evidence="4">
    <location>
        <begin position="206"/>
        <end position="280"/>
    </location>
</feature>
<dbReference type="PANTHER" id="PTHR33946:SF4">
    <property type="entry name" value="COAGULATION FACTOR XI"/>
    <property type="match status" value="1"/>
</dbReference>
<feature type="domain" description="Apple" evidence="4">
    <location>
        <begin position="479"/>
        <end position="563"/>
    </location>
</feature>
<evidence type="ECO:0000256" key="3">
    <source>
        <dbReference type="SAM" id="SignalP"/>
    </source>
</evidence>
<dbReference type="CDD" id="cd01100">
    <property type="entry name" value="APPLE_Factor_XI_like"/>
    <property type="match status" value="3"/>
</dbReference>
<feature type="signal peptide" evidence="3">
    <location>
        <begin position="1"/>
        <end position="19"/>
    </location>
</feature>
<dbReference type="SMART" id="SM00223">
    <property type="entry name" value="APPLE"/>
    <property type="match status" value="8"/>
</dbReference>
<feature type="domain" description="Apple" evidence="4">
    <location>
        <begin position="573"/>
        <end position="647"/>
    </location>
</feature>
<dbReference type="Proteomes" id="UP001221898">
    <property type="component" value="Unassembled WGS sequence"/>
</dbReference>
<evidence type="ECO:0000256" key="2">
    <source>
        <dbReference type="ARBA" id="ARBA00023157"/>
    </source>
</evidence>